<sequence>MWKAVGHANKYPLMQTADAIIYDPRRCLTLHMYDLNAEFKPHLNRLYDQFYNVFSEAGCRDTIGIIGLATTHICWPHIKMLSYRGAVWDRKRWFDPGNFVYTLFWLLLGQMAHHVLGRRGPSPNVRLAASKWKALQKMVRTRWPRTHDTNHWLELHGDLLEMTLGVGYMDQDRYWGVIRALSPILAEISDIVTFIDVHGMQGSNLEEALKLVAPAINKLASEHLNGDISEIKSAADKICSLLLEHGLAYRQHCDVAHVGVHSDNRGGVGVEVCNVHKVLLRVVRQGWSKAEAAAARCFEMPPGARGAAQWKFNQDLAVASDGYLAPFSNEGQLRFLAVAGYGSLTDEVEISAGNRVSRDKVLQLAPSFAEPLDHGIDFLCIKHQVESYCPELADFLQVAGNSGHDTEQTPSKIATMLSIHKRAAAQQKLVGSVDWSRLAASLERTAPYLSGQCEDLGEFVKHYSGGTVPIWLHDLDGWSKTCRFLRDVDSRTFKIIAGIKYGQGAEYIVAMVKAAIQAPEAFVRDGVSKLITSSDAQQVTGSKKILVDQAVAYIRAAKAWLPQVTGMSHTDKVRVLADAEIRFVMFIHGKKAKGRPQFSSLRAVANQFLEDVAKKDPLSRNLLQPWTDASDPDEKATPESGEVMVEYAGQSVTAAAIARAGFIVGSTVVLRSGDRTVMTIAKIDSDAVWVKAAGRARPVSVACGKFLDEYQDRDDQGSQKQTVARNAPKPPRASDHPESEEYRDDPPKNLSDH</sequence>
<protein>
    <submittedName>
        <fullName evidence="2">Uncharacterized protein</fullName>
    </submittedName>
</protein>
<name>A0ABN9PBZ1_9DINO</name>
<evidence type="ECO:0000313" key="2">
    <source>
        <dbReference type="EMBL" id="CAK0790207.1"/>
    </source>
</evidence>
<dbReference type="EMBL" id="CAUYUJ010000379">
    <property type="protein sequence ID" value="CAK0790207.1"/>
    <property type="molecule type" value="Genomic_DNA"/>
</dbReference>
<feature type="compositionally biased region" description="Basic and acidic residues" evidence="1">
    <location>
        <begin position="732"/>
        <end position="753"/>
    </location>
</feature>
<dbReference type="Proteomes" id="UP001189429">
    <property type="component" value="Unassembled WGS sequence"/>
</dbReference>
<proteinExistence type="predicted"/>
<keyword evidence="3" id="KW-1185">Reference proteome</keyword>
<gene>
    <name evidence="2" type="ORF">PCOR1329_LOCUS1552</name>
</gene>
<evidence type="ECO:0000256" key="1">
    <source>
        <dbReference type="SAM" id="MobiDB-lite"/>
    </source>
</evidence>
<comment type="caution">
    <text evidence="2">The sequence shown here is derived from an EMBL/GenBank/DDBJ whole genome shotgun (WGS) entry which is preliminary data.</text>
</comment>
<reference evidence="2" key="1">
    <citation type="submission" date="2023-10" db="EMBL/GenBank/DDBJ databases">
        <authorList>
            <person name="Chen Y."/>
            <person name="Shah S."/>
            <person name="Dougan E. K."/>
            <person name="Thang M."/>
            <person name="Chan C."/>
        </authorList>
    </citation>
    <scope>NUCLEOTIDE SEQUENCE [LARGE SCALE GENOMIC DNA]</scope>
</reference>
<organism evidence="2 3">
    <name type="scientific">Prorocentrum cordatum</name>
    <dbReference type="NCBI Taxonomy" id="2364126"/>
    <lineage>
        <taxon>Eukaryota</taxon>
        <taxon>Sar</taxon>
        <taxon>Alveolata</taxon>
        <taxon>Dinophyceae</taxon>
        <taxon>Prorocentrales</taxon>
        <taxon>Prorocentraceae</taxon>
        <taxon>Prorocentrum</taxon>
    </lineage>
</organism>
<evidence type="ECO:0000313" key="3">
    <source>
        <dbReference type="Proteomes" id="UP001189429"/>
    </source>
</evidence>
<feature type="region of interest" description="Disordered" evidence="1">
    <location>
        <begin position="710"/>
        <end position="753"/>
    </location>
</feature>
<accession>A0ABN9PBZ1</accession>